<gene>
    <name evidence="2" type="ORF">BSTOLATCC_MIC61173</name>
</gene>
<proteinExistence type="predicted"/>
<feature type="region of interest" description="Disordered" evidence="1">
    <location>
        <begin position="1"/>
        <end position="27"/>
    </location>
</feature>
<sequence>MMLIHLDSVDASEQIQESEHDTTLSQYSEWSTESLTKVEETKEISIGTTISECDTEEFHSYLISGL</sequence>
<keyword evidence="3" id="KW-1185">Reference proteome</keyword>
<protein>
    <submittedName>
        <fullName evidence="2">Uncharacterized protein</fullName>
    </submittedName>
</protein>
<dbReference type="Proteomes" id="UP001162131">
    <property type="component" value="Unassembled WGS sequence"/>
</dbReference>
<dbReference type="AlphaFoldDB" id="A0AAU9KA50"/>
<evidence type="ECO:0000313" key="3">
    <source>
        <dbReference type="Proteomes" id="UP001162131"/>
    </source>
</evidence>
<evidence type="ECO:0000256" key="1">
    <source>
        <dbReference type="SAM" id="MobiDB-lite"/>
    </source>
</evidence>
<reference evidence="2" key="1">
    <citation type="submission" date="2021-09" db="EMBL/GenBank/DDBJ databases">
        <authorList>
            <consortium name="AG Swart"/>
            <person name="Singh M."/>
            <person name="Singh A."/>
            <person name="Seah K."/>
            <person name="Emmerich C."/>
        </authorList>
    </citation>
    <scope>NUCLEOTIDE SEQUENCE</scope>
    <source>
        <strain evidence="2">ATCC30299</strain>
    </source>
</reference>
<organism evidence="2 3">
    <name type="scientific">Blepharisma stoltei</name>
    <dbReference type="NCBI Taxonomy" id="1481888"/>
    <lineage>
        <taxon>Eukaryota</taxon>
        <taxon>Sar</taxon>
        <taxon>Alveolata</taxon>
        <taxon>Ciliophora</taxon>
        <taxon>Postciliodesmatophora</taxon>
        <taxon>Heterotrichea</taxon>
        <taxon>Heterotrichida</taxon>
        <taxon>Blepharismidae</taxon>
        <taxon>Blepharisma</taxon>
    </lineage>
</organism>
<name>A0AAU9KA50_9CILI</name>
<comment type="caution">
    <text evidence="2">The sequence shown here is derived from an EMBL/GenBank/DDBJ whole genome shotgun (WGS) entry which is preliminary data.</text>
</comment>
<accession>A0AAU9KA50</accession>
<evidence type="ECO:0000313" key="2">
    <source>
        <dbReference type="EMBL" id="CAG9334561.1"/>
    </source>
</evidence>
<dbReference type="EMBL" id="CAJZBQ010000058">
    <property type="protein sequence ID" value="CAG9334561.1"/>
    <property type="molecule type" value="Genomic_DNA"/>
</dbReference>